<accession>A0A934IPP3</accession>
<dbReference type="Gene3D" id="3.40.50.720">
    <property type="entry name" value="NAD(P)-binding Rossmann-like Domain"/>
    <property type="match status" value="1"/>
</dbReference>
<dbReference type="EMBL" id="JAEKJA010000003">
    <property type="protein sequence ID" value="MBJ3775314.1"/>
    <property type="molecule type" value="Genomic_DNA"/>
</dbReference>
<dbReference type="SUPFAM" id="SSF48179">
    <property type="entry name" value="6-phosphogluconate dehydrogenase C-terminal domain-like"/>
    <property type="match status" value="1"/>
</dbReference>
<dbReference type="InterPro" id="IPR029154">
    <property type="entry name" value="HIBADH-like_NADP-bd"/>
</dbReference>
<dbReference type="GO" id="GO:0051287">
    <property type="term" value="F:NAD binding"/>
    <property type="evidence" value="ECO:0007669"/>
    <property type="project" value="InterPro"/>
</dbReference>
<sequence length="291" mass="30377">MDIGVVGLGSMGRHLAANLAAAGHAVRGWNRSCLEPGAVPGVALVSDPTEAMQADTIITMLSDDAAVREILQAHGRLNAARPGAVQVMMATISPALSEELARDHAAAGLGYVAAPVFGTPDVAEAGALNIMAAGPSEAVERVRPVLEVLGKRVFRMGEHPAQANISKIAGNMMITMAIEALAEGITLTEAYGVAPADFTALLTQTLFGCRVYQNYGGKIVEERHAPGFKLTLGLKDLRLATDAARARALSTPMLETVRGRMSEAVEAGLGAEDWSAMARLTRKGAVEKGDQ</sequence>
<dbReference type="Gene3D" id="1.10.1040.10">
    <property type="entry name" value="N-(1-d-carboxylethyl)-l-norvaline Dehydrogenase, domain 2"/>
    <property type="match status" value="1"/>
</dbReference>
<feature type="domain" description="3-hydroxyisobutyrate dehydrogenase-like NAD-binding" evidence="5">
    <location>
        <begin position="163"/>
        <end position="280"/>
    </location>
</feature>
<dbReference type="InterPro" id="IPR036291">
    <property type="entry name" value="NAD(P)-bd_dom_sf"/>
</dbReference>
<organism evidence="6 7">
    <name type="scientific">Acuticoccus mangrovi</name>
    <dbReference type="NCBI Taxonomy" id="2796142"/>
    <lineage>
        <taxon>Bacteria</taxon>
        <taxon>Pseudomonadati</taxon>
        <taxon>Pseudomonadota</taxon>
        <taxon>Alphaproteobacteria</taxon>
        <taxon>Hyphomicrobiales</taxon>
        <taxon>Amorphaceae</taxon>
        <taxon>Acuticoccus</taxon>
    </lineage>
</organism>
<feature type="domain" description="6-phosphogluconate dehydrogenase NADP-binding" evidence="4">
    <location>
        <begin position="2"/>
        <end position="157"/>
    </location>
</feature>
<dbReference type="GO" id="GO:0050661">
    <property type="term" value="F:NADP binding"/>
    <property type="evidence" value="ECO:0007669"/>
    <property type="project" value="InterPro"/>
</dbReference>
<dbReference type="PANTHER" id="PTHR43580">
    <property type="entry name" value="OXIDOREDUCTASE GLYR1-RELATED"/>
    <property type="match status" value="1"/>
</dbReference>
<dbReference type="GO" id="GO:0016491">
    <property type="term" value="F:oxidoreductase activity"/>
    <property type="evidence" value="ECO:0007669"/>
    <property type="project" value="UniProtKB-KW"/>
</dbReference>
<dbReference type="Pfam" id="PF14833">
    <property type="entry name" value="NAD_binding_11"/>
    <property type="match status" value="1"/>
</dbReference>
<evidence type="ECO:0000313" key="7">
    <source>
        <dbReference type="Proteomes" id="UP000609531"/>
    </source>
</evidence>
<reference evidence="6" key="1">
    <citation type="submission" date="2020-12" db="EMBL/GenBank/DDBJ databases">
        <title>Bacterial taxonomy.</title>
        <authorList>
            <person name="Pan X."/>
        </authorList>
    </citation>
    <scope>NUCLEOTIDE SEQUENCE</scope>
    <source>
        <strain evidence="6">B2012</strain>
    </source>
</reference>
<dbReference type="InterPro" id="IPR013328">
    <property type="entry name" value="6PGD_dom2"/>
</dbReference>
<protein>
    <submittedName>
        <fullName evidence="6">NAD(P)-dependent oxidoreductase</fullName>
    </submittedName>
</protein>
<feature type="active site" evidence="3">
    <location>
        <position position="167"/>
    </location>
</feature>
<comment type="caution">
    <text evidence="6">The sequence shown here is derived from an EMBL/GenBank/DDBJ whole genome shotgun (WGS) entry which is preliminary data.</text>
</comment>
<gene>
    <name evidence="6" type="ORF">JCR33_06430</name>
</gene>
<dbReference type="InterPro" id="IPR051265">
    <property type="entry name" value="HIBADH-related_NP60_sf"/>
</dbReference>
<proteinExistence type="predicted"/>
<dbReference type="Proteomes" id="UP000609531">
    <property type="component" value="Unassembled WGS sequence"/>
</dbReference>
<dbReference type="PIRSF" id="PIRSF000103">
    <property type="entry name" value="HIBADH"/>
    <property type="match status" value="1"/>
</dbReference>
<dbReference type="PANTHER" id="PTHR43580:SF2">
    <property type="entry name" value="CYTOKINE-LIKE NUCLEAR FACTOR N-PAC"/>
    <property type="match status" value="1"/>
</dbReference>
<evidence type="ECO:0000259" key="5">
    <source>
        <dbReference type="Pfam" id="PF14833"/>
    </source>
</evidence>
<keyword evidence="7" id="KW-1185">Reference proteome</keyword>
<dbReference type="InterPro" id="IPR015815">
    <property type="entry name" value="HIBADH-related"/>
</dbReference>
<keyword evidence="2" id="KW-0520">NAD</keyword>
<dbReference type="SUPFAM" id="SSF51735">
    <property type="entry name" value="NAD(P)-binding Rossmann-fold domains"/>
    <property type="match status" value="1"/>
</dbReference>
<keyword evidence="1" id="KW-0560">Oxidoreductase</keyword>
<dbReference type="AlphaFoldDB" id="A0A934IPP3"/>
<evidence type="ECO:0000259" key="4">
    <source>
        <dbReference type="Pfam" id="PF03446"/>
    </source>
</evidence>
<dbReference type="InterPro" id="IPR006115">
    <property type="entry name" value="6PGDH_NADP-bd"/>
</dbReference>
<evidence type="ECO:0000256" key="2">
    <source>
        <dbReference type="ARBA" id="ARBA00023027"/>
    </source>
</evidence>
<evidence type="ECO:0000256" key="1">
    <source>
        <dbReference type="ARBA" id="ARBA00023002"/>
    </source>
</evidence>
<evidence type="ECO:0000313" key="6">
    <source>
        <dbReference type="EMBL" id="MBJ3775314.1"/>
    </source>
</evidence>
<evidence type="ECO:0000256" key="3">
    <source>
        <dbReference type="PIRSR" id="PIRSR000103-1"/>
    </source>
</evidence>
<dbReference type="Pfam" id="PF03446">
    <property type="entry name" value="NAD_binding_2"/>
    <property type="match status" value="1"/>
</dbReference>
<name>A0A934IPP3_9HYPH</name>
<dbReference type="InterPro" id="IPR008927">
    <property type="entry name" value="6-PGluconate_DH-like_C_sf"/>
</dbReference>